<evidence type="ECO:0000259" key="1">
    <source>
        <dbReference type="PROSITE" id="PS50043"/>
    </source>
</evidence>
<dbReference type="AlphaFoldDB" id="A0A315ZIX8"/>
<feature type="domain" description="HTH luxR-type" evidence="1">
    <location>
        <begin position="1"/>
        <end position="52"/>
    </location>
</feature>
<protein>
    <submittedName>
        <fullName evidence="2">Regulatory LuxR family protein</fullName>
    </submittedName>
</protein>
<dbReference type="InterPro" id="IPR000792">
    <property type="entry name" value="Tscrpt_reg_LuxR_C"/>
</dbReference>
<dbReference type="GO" id="GO:0003677">
    <property type="term" value="F:DNA binding"/>
    <property type="evidence" value="ECO:0007669"/>
    <property type="project" value="InterPro"/>
</dbReference>
<dbReference type="InterPro" id="IPR036388">
    <property type="entry name" value="WH-like_DNA-bd_sf"/>
</dbReference>
<dbReference type="Gene3D" id="1.10.10.10">
    <property type="entry name" value="Winged helix-like DNA-binding domain superfamily/Winged helix DNA-binding domain"/>
    <property type="match status" value="1"/>
</dbReference>
<keyword evidence="3" id="KW-1185">Reference proteome</keyword>
<accession>A0A315ZIX8</accession>
<evidence type="ECO:0000313" key="2">
    <source>
        <dbReference type="EMBL" id="PWJ45163.1"/>
    </source>
</evidence>
<dbReference type="InterPro" id="IPR016032">
    <property type="entry name" value="Sig_transdc_resp-reg_C-effctor"/>
</dbReference>
<gene>
    <name evidence="2" type="ORF">BXY45_1585</name>
</gene>
<organism evidence="2 3">
    <name type="scientific">Quadrisphaera granulorum</name>
    <dbReference type="NCBI Taxonomy" id="317664"/>
    <lineage>
        <taxon>Bacteria</taxon>
        <taxon>Bacillati</taxon>
        <taxon>Actinomycetota</taxon>
        <taxon>Actinomycetes</taxon>
        <taxon>Kineosporiales</taxon>
        <taxon>Kineosporiaceae</taxon>
        <taxon>Quadrisphaera</taxon>
    </lineage>
</organism>
<dbReference type="PROSITE" id="PS50043">
    <property type="entry name" value="HTH_LUXR_2"/>
    <property type="match status" value="1"/>
</dbReference>
<evidence type="ECO:0000313" key="3">
    <source>
        <dbReference type="Proteomes" id="UP000245469"/>
    </source>
</evidence>
<sequence length="57" mass="6209">MARLVARGLPNAEIAEQLHLAYGTVKNAVSVLLRKLGHSDRTSLALHLASQAWDVDM</sequence>
<dbReference type="GO" id="GO:0006355">
    <property type="term" value="P:regulation of DNA-templated transcription"/>
    <property type="evidence" value="ECO:0007669"/>
    <property type="project" value="InterPro"/>
</dbReference>
<reference evidence="2 3" key="1">
    <citation type="submission" date="2018-03" db="EMBL/GenBank/DDBJ databases">
        <title>Genomic Encyclopedia of Archaeal and Bacterial Type Strains, Phase II (KMG-II): from individual species to whole genera.</title>
        <authorList>
            <person name="Goeker M."/>
        </authorList>
    </citation>
    <scope>NUCLEOTIDE SEQUENCE [LARGE SCALE GENOMIC DNA]</scope>
    <source>
        <strain evidence="2 3">DSM 44889</strain>
    </source>
</reference>
<dbReference type="SMART" id="SM00421">
    <property type="entry name" value="HTH_LUXR"/>
    <property type="match status" value="1"/>
</dbReference>
<dbReference type="Pfam" id="PF00196">
    <property type="entry name" value="GerE"/>
    <property type="match status" value="1"/>
</dbReference>
<comment type="caution">
    <text evidence="2">The sequence shown here is derived from an EMBL/GenBank/DDBJ whole genome shotgun (WGS) entry which is preliminary data.</text>
</comment>
<dbReference type="SUPFAM" id="SSF46894">
    <property type="entry name" value="C-terminal effector domain of the bipartite response regulators"/>
    <property type="match status" value="1"/>
</dbReference>
<dbReference type="OrthoDB" id="3789334at2"/>
<dbReference type="EMBL" id="QGDQ01000058">
    <property type="protein sequence ID" value="PWJ45163.1"/>
    <property type="molecule type" value="Genomic_DNA"/>
</dbReference>
<proteinExistence type="predicted"/>
<dbReference type="Proteomes" id="UP000245469">
    <property type="component" value="Unassembled WGS sequence"/>
</dbReference>
<name>A0A315ZIX8_9ACTN</name>